<dbReference type="GO" id="GO:0030435">
    <property type="term" value="P:sporulation resulting in formation of a cellular spore"/>
    <property type="evidence" value="ECO:0007669"/>
    <property type="project" value="UniProtKB-KW"/>
</dbReference>
<accession>A0AA39CER8</accession>
<sequence length="661" mass="74016">MADREIYSATYSNVPVYELKIGPDHVMRRRSDDWVNATHILKIAGFDKPARTRILEREVQKGVHEKIQGGYGKYQGTWVPLNEGRQLAEKHGILDRIANIFDYVPGDRSPPPAPKHTTAASNRPKQPKQPPVPRKAAQPPPPSQQHIQNHYPPVDGYESASVHYNGTESREHSPETASFMAEDDFLPMSQNSNASRKRKREYEEPPQTASDMEHTMYGDELLDYFVTAGDDPAGSNILPPDPPLNFNVDRPIDNLGNNALHWACAMGDIAVARDLLARGANPAAPNSSSAETPLIRAVLFTNNHDKKTFPKVVAALANTIVERDTYGATVFHHIAESARTRSKWTCARYYCEVLINKMTEMGSNYVQALLTSVDHNHDTAALCAIRNGCIKVATFLLNHCPEAGDIQNLKGETANDYLRALREKKESLQQPGSSPPRIGESFSSKQSRRKRQKESVSRAASMVLDKVPSLIDEGGFKLADLYDAQMVEQDTEIAEAKQALTELENQRRKIRQETFSLMAKVEDPSKIPALRQEYESCLNEMESLLEQKEHATLQQEIFQQDQRTSPEVFRFSNTNPLSPDEIREAVPWAIELNNQQQQRRYWVKETAKLMGDAGASERMGKHRKLVALATGLKEEELDGMSEELLESLQANQAGGAPHTPP</sequence>
<evidence type="ECO:0000256" key="8">
    <source>
        <dbReference type="SAM" id="Coils"/>
    </source>
</evidence>
<evidence type="ECO:0000256" key="5">
    <source>
        <dbReference type="ARBA" id="ARBA00023321"/>
    </source>
</evidence>
<dbReference type="PANTHER" id="PTHR43828">
    <property type="entry name" value="ASPARAGINASE"/>
    <property type="match status" value="1"/>
</dbReference>
<name>A0AA39CER8_9EURO</name>
<dbReference type="Pfam" id="PF04383">
    <property type="entry name" value="KilA-N"/>
    <property type="match status" value="1"/>
</dbReference>
<dbReference type="InterPro" id="IPR051642">
    <property type="entry name" value="SWI6-like"/>
</dbReference>
<reference evidence="11" key="1">
    <citation type="submission" date="2022-10" db="EMBL/GenBank/DDBJ databases">
        <title>Culturing micro-colonial fungi from biological soil crusts in the Mojave desert and describing Neophaeococcomyces mojavensis, and introducing the new genera and species Taxawa tesnikishii.</title>
        <authorList>
            <person name="Kurbessoian T."/>
            <person name="Stajich J.E."/>
        </authorList>
    </citation>
    <scope>NUCLEOTIDE SEQUENCE</scope>
    <source>
        <strain evidence="11">TK_41</strain>
    </source>
</reference>
<dbReference type="GO" id="GO:0048315">
    <property type="term" value="P:conidium formation"/>
    <property type="evidence" value="ECO:0007669"/>
    <property type="project" value="UniProtKB-KW"/>
</dbReference>
<dbReference type="EMBL" id="JAPDRK010000016">
    <property type="protein sequence ID" value="KAJ9605586.1"/>
    <property type="molecule type" value="Genomic_DNA"/>
</dbReference>
<keyword evidence="3" id="KW-0749">Sporulation</keyword>
<dbReference type="GO" id="GO:0003677">
    <property type="term" value="F:DNA binding"/>
    <property type="evidence" value="ECO:0007669"/>
    <property type="project" value="InterPro"/>
</dbReference>
<dbReference type="InterPro" id="IPR002110">
    <property type="entry name" value="Ankyrin_rpt"/>
</dbReference>
<dbReference type="PROSITE" id="PS50297">
    <property type="entry name" value="ANK_REP_REGION"/>
    <property type="match status" value="1"/>
</dbReference>
<keyword evidence="8" id="KW-0175">Coiled coil</keyword>
<dbReference type="InterPro" id="IPR036770">
    <property type="entry name" value="Ankyrin_rpt-contain_sf"/>
</dbReference>
<dbReference type="InterPro" id="IPR018004">
    <property type="entry name" value="KilA/APSES_HTH"/>
</dbReference>
<evidence type="ECO:0000256" key="1">
    <source>
        <dbReference type="ARBA" id="ARBA00019309"/>
    </source>
</evidence>
<feature type="compositionally biased region" description="Pro residues" evidence="9">
    <location>
        <begin position="127"/>
        <end position="143"/>
    </location>
</feature>
<dbReference type="Gene3D" id="3.10.260.10">
    <property type="entry name" value="Transcription regulator HTH, APSES-type DNA-binding domain"/>
    <property type="match status" value="1"/>
</dbReference>
<keyword evidence="12" id="KW-1185">Reference proteome</keyword>
<dbReference type="Gene3D" id="1.25.40.20">
    <property type="entry name" value="Ankyrin repeat-containing domain"/>
    <property type="match status" value="1"/>
</dbReference>
<evidence type="ECO:0000256" key="2">
    <source>
        <dbReference type="ARBA" id="ARBA00022737"/>
    </source>
</evidence>
<evidence type="ECO:0000256" key="6">
    <source>
        <dbReference type="ARBA" id="ARBA00031907"/>
    </source>
</evidence>
<dbReference type="GO" id="GO:0033309">
    <property type="term" value="C:SBF transcription complex"/>
    <property type="evidence" value="ECO:0007669"/>
    <property type="project" value="TreeGrafter"/>
</dbReference>
<evidence type="ECO:0000259" key="10">
    <source>
        <dbReference type="PROSITE" id="PS51299"/>
    </source>
</evidence>
<keyword evidence="5" id="KW-0183">Conidiation</keyword>
<dbReference type="AlphaFoldDB" id="A0AA39CER8"/>
<feature type="domain" description="HTH APSES-type" evidence="10">
    <location>
        <begin position="6"/>
        <end position="112"/>
    </location>
</feature>
<feature type="repeat" description="ANK" evidence="7">
    <location>
        <begin position="255"/>
        <end position="287"/>
    </location>
</feature>
<dbReference type="InterPro" id="IPR036887">
    <property type="entry name" value="HTH_APSES_sf"/>
</dbReference>
<gene>
    <name evidence="11" type="primary">MBP1</name>
    <name evidence="11" type="ORF">H2200_010243</name>
</gene>
<dbReference type="PROSITE" id="PS50088">
    <property type="entry name" value="ANK_REPEAT"/>
    <property type="match status" value="1"/>
</dbReference>
<keyword evidence="2" id="KW-0677">Repeat</keyword>
<feature type="coiled-coil region" evidence="8">
    <location>
        <begin position="486"/>
        <end position="554"/>
    </location>
</feature>
<dbReference type="PANTHER" id="PTHR43828:SF15">
    <property type="entry name" value="TRANSCRIPTION FACTOR MBP1"/>
    <property type="match status" value="1"/>
</dbReference>
<dbReference type="PROSITE" id="PS51299">
    <property type="entry name" value="HTH_APSES"/>
    <property type="match status" value="1"/>
</dbReference>
<dbReference type="FunFam" id="3.10.260.10:FF:000001">
    <property type="entry name" value="APSES transcription factor (MbpA)"/>
    <property type="match status" value="1"/>
</dbReference>
<dbReference type="SUPFAM" id="SSF54616">
    <property type="entry name" value="DNA-binding domain of Mlu1-box binding protein MBP1"/>
    <property type="match status" value="1"/>
</dbReference>
<evidence type="ECO:0000256" key="3">
    <source>
        <dbReference type="ARBA" id="ARBA00022969"/>
    </source>
</evidence>
<feature type="region of interest" description="Disordered" evidence="9">
    <location>
        <begin position="425"/>
        <end position="458"/>
    </location>
</feature>
<dbReference type="GO" id="GO:0001228">
    <property type="term" value="F:DNA-binding transcription activator activity, RNA polymerase II-specific"/>
    <property type="evidence" value="ECO:0007669"/>
    <property type="project" value="UniProtKB-ARBA"/>
</dbReference>
<evidence type="ECO:0000313" key="11">
    <source>
        <dbReference type="EMBL" id="KAJ9605586.1"/>
    </source>
</evidence>
<evidence type="ECO:0000256" key="4">
    <source>
        <dbReference type="ARBA" id="ARBA00023043"/>
    </source>
</evidence>
<proteinExistence type="predicted"/>
<dbReference type="Proteomes" id="UP001172673">
    <property type="component" value="Unassembled WGS sequence"/>
</dbReference>
<protein>
    <recommendedName>
        <fullName evidence="1">Cell pattern formation-associated protein stuA</fullName>
    </recommendedName>
    <alternativeName>
        <fullName evidence="6">Stunted protein A</fullName>
    </alternativeName>
</protein>
<dbReference type="SMART" id="SM01252">
    <property type="entry name" value="KilA-N"/>
    <property type="match status" value="1"/>
</dbReference>
<evidence type="ECO:0000313" key="12">
    <source>
        <dbReference type="Proteomes" id="UP001172673"/>
    </source>
</evidence>
<feature type="region of interest" description="Disordered" evidence="9">
    <location>
        <begin position="104"/>
        <end position="211"/>
    </location>
</feature>
<keyword evidence="4 7" id="KW-0040">ANK repeat</keyword>
<dbReference type="Pfam" id="PF00023">
    <property type="entry name" value="Ank"/>
    <property type="match status" value="1"/>
</dbReference>
<dbReference type="InterPro" id="IPR003163">
    <property type="entry name" value="Tscrpt_reg_HTH_APSES-type"/>
</dbReference>
<comment type="caution">
    <text evidence="11">The sequence shown here is derived from an EMBL/GenBank/DDBJ whole genome shotgun (WGS) entry which is preliminary data.</text>
</comment>
<organism evidence="11 12">
    <name type="scientific">Cladophialophora chaetospira</name>
    <dbReference type="NCBI Taxonomy" id="386627"/>
    <lineage>
        <taxon>Eukaryota</taxon>
        <taxon>Fungi</taxon>
        <taxon>Dikarya</taxon>
        <taxon>Ascomycota</taxon>
        <taxon>Pezizomycotina</taxon>
        <taxon>Eurotiomycetes</taxon>
        <taxon>Chaetothyriomycetidae</taxon>
        <taxon>Chaetothyriales</taxon>
        <taxon>Herpotrichiellaceae</taxon>
        <taxon>Cladophialophora</taxon>
    </lineage>
</organism>
<evidence type="ECO:0000256" key="9">
    <source>
        <dbReference type="SAM" id="MobiDB-lite"/>
    </source>
</evidence>
<dbReference type="GO" id="GO:0030907">
    <property type="term" value="C:MBF transcription complex"/>
    <property type="evidence" value="ECO:0007669"/>
    <property type="project" value="TreeGrafter"/>
</dbReference>
<dbReference type="SUPFAM" id="SSF48403">
    <property type="entry name" value="Ankyrin repeat"/>
    <property type="match status" value="1"/>
</dbReference>
<evidence type="ECO:0000256" key="7">
    <source>
        <dbReference type="PROSITE-ProRule" id="PRU00023"/>
    </source>
</evidence>
<dbReference type="SMART" id="SM00248">
    <property type="entry name" value="ANK"/>
    <property type="match status" value="2"/>
</dbReference>